<dbReference type="InterPro" id="IPR047650">
    <property type="entry name" value="Transpos_IS110"/>
</dbReference>
<dbReference type="EMBL" id="CP003334">
    <property type="protein sequence ID" value="AFC69996.1"/>
    <property type="molecule type" value="Genomic_DNA"/>
</dbReference>
<feature type="domain" description="Transposase IS110-like N-terminal" evidence="1">
    <location>
        <begin position="18"/>
        <end position="162"/>
    </location>
</feature>
<dbReference type="AlphaFoldDB" id="H8K2F4"/>
<evidence type="ECO:0000313" key="3">
    <source>
        <dbReference type="Proteomes" id="UP000008005"/>
    </source>
</evidence>
<accession>H8K2F4</accession>
<dbReference type="InterPro" id="IPR002525">
    <property type="entry name" value="Transp_IS110-like_N"/>
</dbReference>
<proteinExistence type="predicted"/>
<organism evidence="2 3">
    <name type="scientific">Rickettsia amblyommatis (strain GAT-30V)</name>
    <name type="common">Rickettsia amblyommii</name>
    <dbReference type="NCBI Taxonomy" id="1105111"/>
    <lineage>
        <taxon>Bacteria</taxon>
        <taxon>Pseudomonadati</taxon>
        <taxon>Pseudomonadota</taxon>
        <taxon>Alphaproteobacteria</taxon>
        <taxon>Rickettsiales</taxon>
        <taxon>Rickettsiaceae</taxon>
        <taxon>Rickettsieae</taxon>
        <taxon>Rickettsia</taxon>
        <taxon>spotted fever group</taxon>
    </lineage>
</organism>
<protein>
    <submittedName>
        <fullName evidence="2">Transposase</fullName>
    </submittedName>
</protein>
<evidence type="ECO:0000313" key="2">
    <source>
        <dbReference type="EMBL" id="AFC69996.1"/>
    </source>
</evidence>
<dbReference type="KEGG" id="ram:MCE_05770"/>
<evidence type="ECO:0000259" key="1">
    <source>
        <dbReference type="Pfam" id="PF01548"/>
    </source>
</evidence>
<dbReference type="HOGENOM" id="CLU_036902_18_0_5"/>
<reference evidence="2 3" key="2">
    <citation type="journal article" date="2016" name="Int. J. Syst. Evol. Microbiol.">
        <title>Rickettsia amblyommatis sp. nov., a spotted fever group Rickettsia associated with multiple species of Amblyomma ticks in North, Central and South America.</title>
        <authorList>
            <person name="Karpathy S.E."/>
            <person name="Slater K.S."/>
            <person name="Goldsmith C.S."/>
            <person name="Nicholson W.L."/>
            <person name="Paddock C.D."/>
        </authorList>
    </citation>
    <scope>NUCLEOTIDE SEQUENCE [LARGE SCALE GENOMIC DNA]</scope>
    <source>
        <strain evidence="2 3">GAT-30V</strain>
    </source>
</reference>
<gene>
    <name evidence="2" type="ordered locus">MCE_05770</name>
</gene>
<dbReference type="PANTHER" id="PTHR33055">
    <property type="entry name" value="TRANSPOSASE FOR INSERTION SEQUENCE ELEMENT IS1111A"/>
    <property type="match status" value="1"/>
</dbReference>
<dbReference type="GO" id="GO:0004803">
    <property type="term" value="F:transposase activity"/>
    <property type="evidence" value="ECO:0007669"/>
    <property type="project" value="InterPro"/>
</dbReference>
<dbReference type="NCBIfam" id="NF033542">
    <property type="entry name" value="transpos_IS110"/>
    <property type="match status" value="1"/>
</dbReference>
<dbReference type="STRING" id="1105111.MCE_05770"/>
<dbReference type="Proteomes" id="UP000008005">
    <property type="component" value="Chromosome"/>
</dbReference>
<reference evidence="3" key="1">
    <citation type="submission" date="2012-02" db="EMBL/GenBank/DDBJ databases">
        <title>Complete genome sequence of Candidatus Rickettsia amblyommii strain GAT-30V.</title>
        <authorList>
            <person name="Johnson S.L."/>
            <person name="Munk A.C."/>
            <person name="Han S."/>
            <person name="Bruce D.C."/>
            <person name="Dasch G.A."/>
        </authorList>
    </citation>
    <scope>NUCLEOTIDE SEQUENCE [LARGE SCALE GENOMIC DNA]</scope>
    <source>
        <strain evidence="3">GAT-30V</strain>
    </source>
</reference>
<dbReference type="Pfam" id="PF01548">
    <property type="entry name" value="DEDD_Tnp_IS110"/>
    <property type="match status" value="1"/>
</dbReference>
<dbReference type="GO" id="GO:0006313">
    <property type="term" value="P:DNA transposition"/>
    <property type="evidence" value="ECO:0007669"/>
    <property type="project" value="InterPro"/>
</dbReference>
<dbReference type="GO" id="GO:0003677">
    <property type="term" value="F:DNA binding"/>
    <property type="evidence" value="ECO:0007669"/>
    <property type="project" value="InterPro"/>
</dbReference>
<dbReference type="PANTHER" id="PTHR33055:SF13">
    <property type="entry name" value="TRANSPOSASE"/>
    <property type="match status" value="1"/>
</dbReference>
<name>H8K2F4_RICAG</name>
<sequence>MNNDNNTSTLQIINPDAAGIDIGSKSHYVCVPQDRDKECVRKFSSFTDDLYKMADWLKKCGIKTIAMESTGVYWIPVFQILEQRGFEVYLVNAKYVKNVPGRKSDVQDSQWLQKLHSCGLLHASFRPEDNICILRSYIRQRERLIKNSTMHVLRMQKVLTEMNLQLRNVITDITGTTGMAIIRAIIDGEHDPVKYSKIER</sequence>